<sequence>MDVRQDVRMPAEDTAVMRKARGAFFTPPPVARFITAWAVRDTADDVIEPSCGEAVFLHQLGKDRTGRTVGVEIHPASATRSQDTLRSEGIAADIHVRDFFLHDEFGEYDVAVGNPPYVREPELDLDLDLIEQQLDALPPVALRHDVVPDEVSPARFFAVMLAKVLDNSPVDYHVTARDLRARAGSSAPGTS</sequence>
<comment type="caution">
    <text evidence="3">The sequence shown here is derived from an EMBL/GenBank/DDBJ whole genome shotgun (WGS) entry which is preliminary data.</text>
</comment>
<dbReference type="PRINTS" id="PR00507">
    <property type="entry name" value="N12N6MTFRASE"/>
</dbReference>
<organism evidence="3 4">
    <name type="scientific">Luteipulveratus halotolerans</name>
    <dbReference type="NCBI Taxonomy" id="1631356"/>
    <lineage>
        <taxon>Bacteria</taxon>
        <taxon>Bacillati</taxon>
        <taxon>Actinomycetota</taxon>
        <taxon>Actinomycetes</taxon>
        <taxon>Micrococcales</taxon>
        <taxon>Dermacoccaceae</taxon>
        <taxon>Luteipulveratus</taxon>
    </lineage>
</organism>
<keyword evidence="1" id="KW-0680">Restriction system</keyword>
<dbReference type="GO" id="GO:0003677">
    <property type="term" value="F:DNA binding"/>
    <property type="evidence" value="ECO:0007669"/>
    <property type="project" value="InterPro"/>
</dbReference>
<dbReference type="EMBL" id="LAIR01000002">
    <property type="protein sequence ID" value="KNX36090.1"/>
    <property type="molecule type" value="Genomic_DNA"/>
</dbReference>
<keyword evidence="4" id="KW-1185">Reference proteome</keyword>
<dbReference type="GO" id="GO:0009307">
    <property type="term" value="P:DNA restriction-modification system"/>
    <property type="evidence" value="ECO:0007669"/>
    <property type="project" value="UniProtKB-KW"/>
</dbReference>
<dbReference type="InterPro" id="IPR003356">
    <property type="entry name" value="DNA_methylase_A-5"/>
</dbReference>
<dbReference type="Pfam" id="PF02384">
    <property type="entry name" value="N6_Mtase"/>
    <property type="match status" value="1"/>
</dbReference>
<evidence type="ECO:0000256" key="1">
    <source>
        <dbReference type="ARBA" id="ARBA00022747"/>
    </source>
</evidence>
<dbReference type="SUPFAM" id="SSF53335">
    <property type="entry name" value="S-adenosyl-L-methionine-dependent methyltransferases"/>
    <property type="match status" value="1"/>
</dbReference>
<dbReference type="AlphaFoldDB" id="A0A0L6CEU5"/>
<dbReference type="RefSeq" id="WP_050668299.1">
    <property type="nucleotide sequence ID" value="NZ_LAIR01000002.1"/>
</dbReference>
<feature type="domain" description="DNA methylase adenine-specific" evidence="2">
    <location>
        <begin position="17"/>
        <end position="119"/>
    </location>
</feature>
<dbReference type="GO" id="GO:0032259">
    <property type="term" value="P:methylation"/>
    <property type="evidence" value="ECO:0007669"/>
    <property type="project" value="InterPro"/>
</dbReference>
<dbReference type="InterPro" id="IPR029063">
    <property type="entry name" value="SAM-dependent_MTases_sf"/>
</dbReference>
<evidence type="ECO:0000313" key="3">
    <source>
        <dbReference type="EMBL" id="KNX36090.1"/>
    </source>
</evidence>
<gene>
    <name evidence="3" type="ORF">VV01_01270</name>
</gene>
<accession>A0A0L6CEU5</accession>
<dbReference type="STRING" id="1631356.VV01_01270"/>
<name>A0A0L6CEU5_9MICO</name>
<dbReference type="Gene3D" id="3.40.50.150">
    <property type="entry name" value="Vaccinia Virus protein VP39"/>
    <property type="match status" value="1"/>
</dbReference>
<protein>
    <recommendedName>
        <fullName evidence="2">DNA methylase adenine-specific domain-containing protein</fullName>
    </recommendedName>
</protein>
<reference evidence="4" key="1">
    <citation type="submission" date="2015-03" db="EMBL/GenBank/DDBJ databases">
        <title>Luteipulveratus halotolerans sp. nov., a novel actinobacterium (Dermacoccaceae) from Sarawak, Malaysia.</title>
        <authorList>
            <person name="Juboi H."/>
            <person name="Basik A."/>
            <person name="Shamsul S.S."/>
            <person name="Arnold P."/>
            <person name="Schmitt E.K."/>
            <person name="Sanglier J.-J."/>
            <person name="Yeo T."/>
        </authorList>
    </citation>
    <scope>NUCLEOTIDE SEQUENCE [LARGE SCALE GENOMIC DNA]</scope>
    <source>
        <strain evidence="4">C296001</strain>
    </source>
</reference>
<dbReference type="PATRIC" id="fig|1631356.3.peg.182"/>
<dbReference type="InterPro" id="IPR002052">
    <property type="entry name" value="DNA_methylase_N6_adenine_CS"/>
</dbReference>
<proteinExistence type="predicted"/>
<dbReference type="Proteomes" id="UP000037397">
    <property type="component" value="Unassembled WGS sequence"/>
</dbReference>
<evidence type="ECO:0000313" key="4">
    <source>
        <dbReference type="Proteomes" id="UP000037397"/>
    </source>
</evidence>
<dbReference type="PROSITE" id="PS00092">
    <property type="entry name" value="N6_MTASE"/>
    <property type="match status" value="1"/>
</dbReference>
<dbReference type="REBASE" id="130307">
    <property type="entry name" value="M.LspC296ORF1270P"/>
</dbReference>
<dbReference type="GO" id="GO:0008170">
    <property type="term" value="F:N-methyltransferase activity"/>
    <property type="evidence" value="ECO:0007669"/>
    <property type="project" value="InterPro"/>
</dbReference>
<evidence type="ECO:0000259" key="2">
    <source>
        <dbReference type="Pfam" id="PF02384"/>
    </source>
</evidence>